<keyword evidence="1" id="KW-1133">Transmembrane helix</keyword>
<dbReference type="EMBL" id="WNYA01033245">
    <property type="protein sequence ID" value="KAG8537163.1"/>
    <property type="molecule type" value="Genomic_DNA"/>
</dbReference>
<reference evidence="2" key="1">
    <citation type="thesis" date="2020" institute="ProQuest LLC" country="789 East Eisenhower Parkway, Ann Arbor, MI, USA">
        <title>Comparative Genomics and Chromosome Evolution.</title>
        <authorList>
            <person name="Mudd A.B."/>
        </authorList>
    </citation>
    <scope>NUCLEOTIDE SEQUENCE</scope>
    <source>
        <strain evidence="2">237g6f4</strain>
        <tissue evidence="2">Blood</tissue>
    </source>
</reference>
<proteinExistence type="predicted"/>
<accession>A0AAV6YTR1</accession>
<gene>
    <name evidence="2" type="ORF">GDO81_024986</name>
</gene>
<name>A0AAV6YTR1_ENGPU</name>
<dbReference type="AlphaFoldDB" id="A0AAV6YTR1"/>
<keyword evidence="1" id="KW-0812">Transmembrane</keyword>
<evidence type="ECO:0000313" key="2">
    <source>
        <dbReference type="EMBL" id="KAG8537163.1"/>
    </source>
</evidence>
<evidence type="ECO:0000313" key="3">
    <source>
        <dbReference type="Proteomes" id="UP000824782"/>
    </source>
</evidence>
<sequence>MEKKKEHKSWSLCTKDSRSSSRLWFGFFRFPFSFYFCFLQPWFHNLVEGSYLSWVIQAKRSPRKEVLLILMPSLP</sequence>
<dbReference type="Proteomes" id="UP000824782">
    <property type="component" value="Unassembled WGS sequence"/>
</dbReference>
<keyword evidence="1" id="KW-0472">Membrane</keyword>
<feature type="transmembrane region" description="Helical" evidence="1">
    <location>
        <begin position="21"/>
        <end position="43"/>
    </location>
</feature>
<organism evidence="2 3">
    <name type="scientific">Engystomops pustulosus</name>
    <name type="common">Tungara frog</name>
    <name type="synonym">Physalaemus pustulosus</name>
    <dbReference type="NCBI Taxonomy" id="76066"/>
    <lineage>
        <taxon>Eukaryota</taxon>
        <taxon>Metazoa</taxon>
        <taxon>Chordata</taxon>
        <taxon>Craniata</taxon>
        <taxon>Vertebrata</taxon>
        <taxon>Euteleostomi</taxon>
        <taxon>Amphibia</taxon>
        <taxon>Batrachia</taxon>
        <taxon>Anura</taxon>
        <taxon>Neobatrachia</taxon>
        <taxon>Hyloidea</taxon>
        <taxon>Leptodactylidae</taxon>
        <taxon>Leiuperinae</taxon>
        <taxon>Engystomops</taxon>
    </lineage>
</organism>
<keyword evidence="3" id="KW-1185">Reference proteome</keyword>
<comment type="caution">
    <text evidence="2">The sequence shown here is derived from an EMBL/GenBank/DDBJ whole genome shotgun (WGS) entry which is preliminary data.</text>
</comment>
<evidence type="ECO:0000256" key="1">
    <source>
        <dbReference type="SAM" id="Phobius"/>
    </source>
</evidence>
<protein>
    <submittedName>
        <fullName evidence="2">Uncharacterized protein</fullName>
    </submittedName>
</protein>